<dbReference type="AlphaFoldDB" id="A0A2X0NT69"/>
<reference evidence="1 2" key="1">
    <citation type="submission" date="2016-11" db="EMBL/GenBank/DDBJ databases">
        <authorList>
            <person name="Jaros S."/>
            <person name="Januszkiewicz K."/>
            <person name="Wedrychowicz H."/>
        </authorList>
    </citation>
    <scope>NUCLEOTIDE SEQUENCE [LARGE SCALE GENOMIC DNA]</scope>
</reference>
<protein>
    <submittedName>
        <fullName evidence="1">BQ5605_C011g06519 protein</fullName>
    </submittedName>
</protein>
<sequence length="59" mass="6458">MIEVLHYNVVDSCDGKWNLGEGRRSGLANAETALVSGLRLLSRRQQAIARMTGRDAGLM</sequence>
<accession>A0A2X0NT69</accession>
<evidence type="ECO:0000313" key="1">
    <source>
        <dbReference type="EMBL" id="SGY12479.1"/>
    </source>
</evidence>
<evidence type="ECO:0000313" key="2">
    <source>
        <dbReference type="Proteomes" id="UP000249464"/>
    </source>
</evidence>
<organism evidence="1 2">
    <name type="scientific">Microbotryum silenes-dioicae</name>
    <dbReference type="NCBI Taxonomy" id="796604"/>
    <lineage>
        <taxon>Eukaryota</taxon>
        <taxon>Fungi</taxon>
        <taxon>Dikarya</taxon>
        <taxon>Basidiomycota</taxon>
        <taxon>Pucciniomycotina</taxon>
        <taxon>Microbotryomycetes</taxon>
        <taxon>Microbotryales</taxon>
        <taxon>Microbotryaceae</taxon>
        <taxon>Microbotryum</taxon>
    </lineage>
</organism>
<proteinExistence type="predicted"/>
<name>A0A2X0NT69_9BASI</name>
<dbReference type="Proteomes" id="UP000249464">
    <property type="component" value="Unassembled WGS sequence"/>
</dbReference>
<gene>
    <name evidence="1" type="primary">BQ5605_C011g06519</name>
    <name evidence="1" type="ORF">BQ5605_C011G06519</name>
</gene>
<dbReference type="EMBL" id="FQNC01000011">
    <property type="protein sequence ID" value="SGY12479.1"/>
    <property type="molecule type" value="Genomic_DNA"/>
</dbReference>
<keyword evidence="2" id="KW-1185">Reference proteome</keyword>